<dbReference type="Proteomes" id="UP001256827">
    <property type="component" value="Chromosome"/>
</dbReference>
<protein>
    <submittedName>
        <fullName evidence="2">Uncharacterized protein</fullName>
    </submittedName>
</protein>
<dbReference type="RefSeq" id="WP_310769145.1">
    <property type="nucleotide sequence ID" value="NZ_CP134050.1"/>
</dbReference>
<keyword evidence="3" id="KW-1185">Reference proteome</keyword>
<name>A0ABY9T5M4_BREBE</name>
<sequence length="67" mass="7145">MKQKQADEEARGFSNGGLFESSGSIRRDGGQRLRLPTSVPRPSGCGTGSATSSTTAAELMIIIWKFI</sequence>
<organism evidence="2 3">
    <name type="scientific">Brevibacillus brevis</name>
    <name type="common">Bacillus brevis</name>
    <dbReference type="NCBI Taxonomy" id="1393"/>
    <lineage>
        <taxon>Bacteria</taxon>
        <taxon>Bacillati</taxon>
        <taxon>Bacillota</taxon>
        <taxon>Bacilli</taxon>
        <taxon>Bacillales</taxon>
        <taxon>Paenibacillaceae</taxon>
        <taxon>Brevibacillus</taxon>
    </lineage>
</organism>
<evidence type="ECO:0000313" key="3">
    <source>
        <dbReference type="Proteomes" id="UP001256827"/>
    </source>
</evidence>
<reference evidence="2 3" key="1">
    <citation type="submission" date="2023-09" db="EMBL/GenBank/DDBJ databases">
        <title>Complete Genome and Methylome dissection of Bacillus brevis NEB573 original source of BbsI restriction endonuclease.</title>
        <authorList>
            <person name="Fomenkov A."/>
            <person name="Roberts R.D."/>
        </authorList>
    </citation>
    <scope>NUCLEOTIDE SEQUENCE [LARGE SCALE GENOMIC DNA]</scope>
    <source>
        <strain evidence="2 3">NEB573</strain>
    </source>
</reference>
<proteinExistence type="predicted"/>
<accession>A0ABY9T5M4</accession>
<feature type="region of interest" description="Disordered" evidence="1">
    <location>
        <begin position="1"/>
        <end position="53"/>
    </location>
</feature>
<dbReference type="EMBL" id="CP134050">
    <property type="protein sequence ID" value="WNC15395.1"/>
    <property type="molecule type" value="Genomic_DNA"/>
</dbReference>
<feature type="compositionally biased region" description="Basic and acidic residues" evidence="1">
    <location>
        <begin position="1"/>
        <end position="11"/>
    </location>
</feature>
<evidence type="ECO:0000256" key="1">
    <source>
        <dbReference type="SAM" id="MobiDB-lite"/>
    </source>
</evidence>
<evidence type="ECO:0000313" key="2">
    <source>
        <dbReference type="EMBL" id="WNC15395.1"/>
    </source>
</evidence>
<gene>
    <name evidence="2" type="ORF">RGB73_03305</name>
</gene>